<dbReference type="RefSeq" id="WP_204297671.1">
    <property type="nucleotide sequence ID" value="NZ_BAAAGQ010000011.1"/>
</dbReference>
<evidence type="ECO:0000313" key="2">
    <source>
        <dbReference type="EMBL" id="GID47514.1"/>
    </source>
</evidence>
<reference evidence="2" key="1">
    <citation type="submission" date="2021-01" db="EMBL/GenBank/DDBJ databases">
        <title>Whole genome shotgun sequence of Actinoplanes capillaceus NBRC 16408.</title>
        <authorList>
            <person name="Komaki H."/>
            <person name="Tamura T."/>
        </authorList>
    </citation>
    <scope>NUCLEOTIDE SEQUENCE [LARGE SCALE GENOMIC DNA]</scope>
    <source>
        <strain evidence="2">NBRC 16408</strain>
    </source>
</reference>
<feature type="chain" id="PRO_5045158683" evidence="1">
    <location>
        <begin position="31"/>
        <end position="352"/>
    </location>
</feature>
<evidence type="ECO:0000256" key="1">
    <source>
        <dbReference type="SAM" id="SignalP"/>
    </source>
</evidence>
<organism evidence="2">
    <name type="scientific">Actinoplanes campanulatus</name>
    <dbReference type="NCBI Taxonomy" id="113559"/>
    <lineage>
        <taxon>Bacteria</taxon>
        <taxon>Bacillati</taxon>
        <taxon>Actinomycetota</taxon>
        <taxon>Actinomycetes</taxon>
        <taxon>Micromonosporales</taxon>
        <taxon>Micromonosporaceae</taxon>
        <taxon>Actinoplanes</taxon>
    </lineage>
</organism>
<dbReference type="EMBL" id="BOMF01000092">
    <property type="protein sequence ID" value="GID47514.1"/>
    <property type="molecule type" value="Genomic_DNA"/>
</dbReference>
<accession>A0ABQ3WMP0</accession>
<protein>
    <submittedName>
        <fullName evidence="2">Uncharacterized protein</fullName>
    </submittedName>
</protein>
<keyword evidence="1" id="KW-0732">Signal</keyword>
<sequence>MRITRTALAAMVLAASTAVGIGMSAGTAAAVTVAADERLETHVNFSGELFPTVGVPFTFNAWFVATGNIPVPTGSSVTVTRTDMNSPSGISLGTLTTDANGMVSLTAAPPVGGEVIYAFAYAGDDQFTPATGSWNFDIARSTADLELSRYATIDTYGTTVNLTATLGPTYTNRVVEIWSDPAGSDQANRLVKRASANSAGQITAAVKLTRNTVVTARFAGDGRYEAATARATLYTKVSAGTKLTRHYRTKKIGSKTYQVLRKAKNPLVTQTMTPYPGRKVRTIYQIWQNGKWVHWSGRYTKLSATGKASFSFVTVNKVGKRFRVRAEYLPGNSGDSVNYSTVGAWKYFTYTK</sequence>
<comment type="caution">
    <text evidence="2">The sequence shown here is derived from an EMBL/GenBank/DDBJ whole genome shotgun (WGS) entry which is preliminary data.</text>
</comment>
<gene>
    <name evidence="2" type="ORF">Aca07nite_47890</name>
</gene>
<name>A0ABQ3WMP0_9ACTN</name>
<proteinExistence type="predicted"/>
<feature type="signal peptide" evidence="1">
    <location>
        <begin position="1"/>
        <end position="30"/>
    </location>
</feature>